<name>A0A419TBB8_9FIRM</name>
<dbReference type="OrthoDB" id="9768243at2"/>
<keyword evidence="1" id="KW-0547">Nucleotide-binding</keyword>
<evidence type="ECO:0000256" key="1">
    <source>
        <dbReference type="ARBA" id="ARBA00022741"/>
    </source>
</evidence>
<dbReference type="InterPro" id="IPR045735">
    <property type="entry name" value="Spore_III_AA_AAA+_ATPase"/>
</dbReference>
<evidence type="ECO:0000313" key="5">
    <source>
        <dbReference type="Proteomes" id="UP000284177"/>
    </source>
</evidence>
<evidence type="ECO:0000256" key="2">
    <source>
        <dbReference type="ARBA" id="ARBA00022840"/>
    </source>
</evidence>
<dbReference type="Pfam" id="PF19568">
    <property type="entry name" value="Spore_III_AA"/>
    <property type="match status" value="1"/>
</dbReference>
<sequence>MNTNFLKKSYGNSKFQRNPTKYKEILELLDSDIAKIMDKIPKRVKDKVEEIRLRIGRPLMICLEGSDYFLDKRGKLNERDRDSYIVTEENIKKTFRLLCNYSVYAVEDDIKRGFITIKGGHRIGITGKTVYGEKGIEIIKEIASLNIRIAREKVGISNKVIKYIIKKPNSIYNTLIVSPPQCGKTTLLRDLVRNISTGVPKLNFRGLKVGVVDERSEIGGVFKGVPQNDLGPRTDILDGCKKHDGIMILIRAMSPYVIATDEIGDKKDIKAIHESLKAGVKIIATVHGENINDIKTKPNLRQIINEKIFKRIIILDNSKGVGTIKDILDGNNFKSILDGDFKYAVYTKNNWQSHDCNIM</sequence>
<gene>
    <name evidence="4" type="ORF">BET03_01755</name>
</gene>
<dbReference type="InterPro" id="IPR014217">
    <property type="entry name" value="Spore_III_AA"/>
</dbReference>
<keyword evidence="5" id="KW-1185">Reference proteome</keyword>
<feature type="domain" description="Stage III sporulation protein AA AAA+ ATPase" evidence="3">
    <location>
        <begin position="21"/>
        <end position="329"/>
    </location>
</feature>
<proteinExistence type="predicted"/>
<evidence type="ECO:0000259" key="3">
    <source>
        <dbReference type="Pfam" id="PF19568"/>
    </source>
</evidence>
<dbReference type="PANTHER" id="PTHR20953">
    <property type="entry name" value="KINASE-RELATED"/>
    <property type="match status" value="1"/>
</dbReference>
<dbReference type="GO" id="GO:0005524">
    <property type="term" value="F:ATP binding"/>
    <property type="evidence" value="ECO:0007669"/>
    <property type="project" value="UniProtKB-KW"/>
</dbReference>
<dbReference type="AlphaFoldDB" id="A0A419TBB8"/>
<dbReference type="PANTHER" id="PTHR20953:SF3">
    <property type="entry name" value="P-LOOP CONTAINING NUCLEOSIDE TRIPHOSPHATE HYDROLASES SUPERFAMILY PROTEIN"/>
    <property type="match status" value="1"/>
</dbReference>
<organism evidence="4 5">
    <name type="scientific">Thermohalobacter berrensis</name>
    <dbReference type="NCBI Taxonomy" id="99594"/>
    <lineage>
        <taxon>Bacteria</taxon>
        <taxon>Bacillati</taxon>
        <taxon>Bacillota</taxon>
        <taxon>Tissierellia</taxon>
        <taxon>Tissierellales</taxon>
        <taxon>Thermohalobacteraceae</taxon>
        <taxon>Thermohalobacter</taxon>
    </lineage>
</organism>
<reference evidence="4 5" key="1">
    <citation type="submission" date="2016-08" db="EMBL/GenBank/DDBJ databases">
        <title>Novel Firmicutes and Novel Genomes.</title>
        <authorList>
            <person name="Poppleton D.I."/>
            <person name="Gribaldo S."/>
        </authorList>
    </citation>
    <scope>NUCLEOTIDE SEQUENCE [LARGE SCALE GENOMIC DNA]</scope>
    <source>
        <strain evidence="4 5">CTT3</strain>
    </source>
</reference>
<protein>
    <submittedName>
        <fullName evidence="4">Stage III sporulation protein AA</fullName>
    </submittedName>
</protein>
<dbReference type="EMBL" id="MCIB01000001">
    <property type="protein sequence ID" value="RKD34776.1"/>
    <property type="molecule type" value="Genomic_DNA"/>
</dbReference>
<accession>A0A419TBB8</accession>
<evidence type="ECO:0000313" key="4">
    <source>
        <dbReference type="EMBL" id="RKD34776.1"/>
    </source>
</evidence>
<keyword evidence="2" id="KW-0067">ATP-binding</keyword>
<dbReference type="InterPro" id="IPR027417">
    <property type="entry name" value="P-loop_NTPase"/>
</dbReference>
<dbReference type="Gene3D" id="3.40.50.300">
    <property type="entry name" value="P-loop containing nucleotide triphosphate hydrolases"/>
    <property type="match status" value="1"/>
</dbReference>
<comment type="caution">
    <text evidence="4">The sequence shown here is derived from an EMBL/GenBank/DDBJ whole genome shotgun (WGS) entry which is preliminary data.</text>
</comment>
<dbReference type="Proteomes" id="UP000284177">
    <property type="component" value="Unassembled WGS sequence"/>
</dbReference>
<dbReference type="SUPFAM" id="SSF52540">
    <property type="entry name" value="P-loop containing nucleoside triphosphate hydrolases"/>
    <property type="match status" value="1"/>
</dbReference>
<dbReference type="NCBIfam" id="TIGR02858">
    <property type="entry name" value="spore_III_AA"/>
    <property type="match status" value="1"/>
</dbReference>